<dbReference type="Proteomes" id="UP001589867">
    <property type="component" value="Unassembled WGS sequence"/>
</dbReference>
<name>A0ABV6LYA1_9ACTN</name>
<accession>A0ABV6LYA1</accession>
<comment type="caution">
    <text evidence="3">The sequence shown here is derived from an EMBL/GenBank/DDBJ whole genome shotgun (WGS) entry which is preliminary data.</text>
</comment>
<feature type="domain" description="Cysteine-rich CPCC" evidence="2">
    <location>
        <begin position="81"/>
        <end position="155"/>
    </location>
</feature>
<reference evidence="3 4" key="1">
    <citation type="submission" date="2024-09" db="EMBL/GenBank/DDBJ databases">
        <authorList>
            <person name="Sun Q."/>
            <person name="Mori K."/>
        </authorList>
    </citation>
    <scope>NUCLEOTIDE SEQUENCE [LARGE SCALE GENOMIC DNA]</scope>
    <source>
        <strain evidence="3 4">TBRC 3947</strain>
    </source>
</reference>
<dbReference type="EMBL" id="JBHLUH010000007">
    <property type="protein sequence ID" value="MFC0527223.1"/>
    <property type="molecule type" value="Genomic_DNA"/>
</dbReference>
<proteinExistence type="predicted"/>
<evidence type="ECO:0000313" key="4">
    <source>
        <dbReference type="Proteomes" id="UP001589867"/>
    </source>
</evidence>
<keyword evidence="4" id="KW-1185">Reference proteome</keyword>
<evidence type="ECO:0000313" key="3">
    <source>
        <dbReference type="EMBL" id="MFC0527223.1"/>
    </source>
</evidence>
<evidence type="ECO:0000259" key="2">
    <source>
        <dbReference type="Pfam" id="PF14206"/>
    </source>
</evidence>
<organism evidence="3 4">
    <name type="scientific">Phytohabitans kaempferiae</name>
    <dbReference type="NCBI Taxonomy" id="1620943"/>
    <lineage>
        <taxon>Bacteria</taxon>
        <taxon>Bacillati</taxon>
        <taxon>Actinomycetota</taxon>
        <taxon>Actinomycetes</taxon>
        <taxon>Micromonosporales</taxon>
        <taxon>Micromonosporaceae</taxon>
    </lineage>
</organism>
<dbReference type="Pfam" id="PF14206">
    <property type="entry name" value="Cys_rich_CPCC"/>
    <property type="match status" value="1"/>
</dbReference>
<evidence type="ECO:0000256" key="1">
    <source>
        <dbReference type="SAM" id="MobiDB-lite"/>
    </source>
</evidence>
<sequence length="166" mass="18167">MCRCAVGRGGGYRRRVVRRAAGVRLWRVVGACGRRGSRVVGRRCEVASPAHHPRVVDGRVKLFAVELRNDPVQRGPEGGPYVCPCCGSVTLAERGGFECCPVCWWEDDGQDDPDADVVLGGPNGDLSLTDARRNFARYGASDPRYVQHVRPPRLEEMPPTGHGRTS</sequence>
<feature type="region of interest" description="Disordered" evidence="1">
    <location>
        <begin position="142"/>
        <end position="166"/>
    </location>
</feature>
<dbReference type="RefSeq" id="WP_377246707.1">
    <property type="nucleotide sequence ID" value="NZ_JBHLUH010000007.1"/>
</dbReference>
<gene>
    <name evidence="3" type="ORF">ACFFIA_06080</name>
</gene>
<protein>
    <submittedName>
        <fullName evidence="3">CPCC family cysteine-rich protein</fullName>
    </submittedName>
</protein>
<dbReference type="InterPro" id="IPR025983">
    <property type="entry name" value="Cys_rich_CPCC"/>
</dbReference>